<sequence>MALIAFSTTANSQLVASPRTGSLIMTLPPSILSQSLTKDQVYAVNCTATLSDGSVCTEEDLGNGGCLISCNTKAKDGKEEPAEDFMGSTCTRSHEFCCEAPGGDPANCGPSYTDDCAAKNSCCCG</sequence>
<dbReference type="OrthoDB" id="10499501at2759"/>
<proteinExistence type="predicted"/>
<gene>
    <name evidence="1" type="ORF">TrCOL_g7137</name>
</gene>
<accession>A0A9W7L345</accession>
<reference evidence="2" key="1">
    <citation type="journal article" date="2023" name="Commun. Biol.">
        <title>Genome analysis of Parmales, the sister group of diatoms, reveals the evolutionary specialization of diatoms from phago-mixotrophs to photoautotrophs.</title>
        <authorList>
            <person name="Ban H."/>
            <person name="Sato S."/>
            <person name="Yoshikawa S."/>
            <person name="Yamada K."/>
            <person name="Nakamura Y."/>
            <person name="Ichinomiya M."/>
            <person name="Sato N."/>
            <person name="Blanc-Mathieu R."/>
            <person name="Endo H."/>
            <person name="Kuwata A."/>
            <person name="Ogata H."/>
        </authorList>
    </citation>
    <scope>NUCLEOTIDE SEQUENCE [LARGE SCALE GENOMIC DNA]</scope>
</reference>
<organism evidence="1 2">
    <name type="scientific">Triparma columacea</name>
    <dbReference type="NCBI Taxonomy" id="722753"/>
    <lineage>
        <taxon>Eukaryota</taxon>
        <taxon>Sar</taxon>
        <taxon>Stramenopiles</taxon>
        <taxon>Ochrophyta</taxon>
        <taxon>Bolidophyceae</taxon>
        <taxon>Parmales</taxon>
        <taxon>Triparmaceae</taxon>
        <taxon>Triparma</taxon>
    </lineage>
</organism>
<evidence type="ECO:0000313" key="1">
    <source>
        <dbReference type="EMBL" id="GMI24724.1"/>
    </source>
</evidence>
<keyword evidence="2" id="KW-1185">Reference proteome</keyword>
<dbReference type="AlphaFoldDB" id="A0A9W7L345"/>
<dbReference type="Proteomes" id="UP001165065">
    <property type="component" value="Unassembled WGS sequence"/>
</dbReference>
<protein>
    <submittedName>
        <fullName evidence="1">Uncharacterized protein</fullName>
    </submittedName>
</protein>
<dbReference type="EMBL" id="BRYA01000591">
    <property type="protein sequence ID" value="GMI24724.1"/>
    <property type="molecule type" value="Genomic_DNA"/>
</dbReference>
<comment type="caution">
    <text evidence="1">The sequence shown here is derived from an EMBL/GenBank/DDBJ whole genome shotgun (WGS) entry which is preliminary data.</text>
</comment>
<name>A0A9W7L345_9STRA</name>
<evidence type="ECO:0000313" key="2">
    <source>
        <dbReference type="Proteomes" id="UP001165065"/>
    </source>
</evidence>